<protein>
    <submittedName>
        <fullName evidence="3">Phosphotransferase family protein</fullName>
    </submittedName>
</protein>
<dbReference type="Pfam" id="PF01636">
    <property type="entry name" value="APH"/>
    <property type="match status" value="1"/>
</dbReference>
<reference evidence="3 4" key="1">
    <citation type="journal article" date="2018" name="Nat. Biotechnol.">
        <title>A standardized bacterial taxonomy based on genome phylogeny substantially revises the tree of life.</title>
        <authorList>
            <person name="Parks D.H."/>
            <person name="Chuvochina M."/>
            <person name="Waite D.W."/>
            <person name="Rinke C."/>
            <person name="Skarshewski A."/>
            <person name="Chaumeil P.A."/>
            <person name="Hugenholtz P."/>
        </authorList>
    </citation>
    <scope>NUCLEOTIDE SEQUENCE [LARGE SCALE GENOMIC DNA]</scope>
    <source>
        <strain evidence="3">UBA9152</strain>
    </source>
</reference>
<proteinExistence type="predicted"/>
<organism evidence="3 4">
    <name type="scientific">Microbacterium ginsengisoli</name>
    <dbReference type="NCBI Taxonomy" id="400772"/>
    <lineage>
        <taxon>Bacteria</taxon>
        <taxon>Bacillati</taxon>
        <taxon>Actinomycetota</taxon>
        <taxon>Actinomycetes</taxon>
        <taxon>Micrococcales</taxon>
        <taxon>Microbacteriaceae</taxon>
        <taxon>Microbacterium</taxon>
    </lineage>
</organism>
<dbReference type="PANTHER" id="PTHR21310">
    <property type="entry name" value="AMINOGLYCOSIDE PHOSPHOTRANSFERASE-RELATED-RELATED"/>
    <property type="match status" value="1"/>
</dbReference>
<dbReference type="PANTHER" id="PTHR21310:SF57">
    <property type="entry name" value="BLR2944 PROTEIN"/>
    <property type="match status" value="1"/>
</dbReference>
<evidence type="ECO:0000256" key="1">
    <source>
        <dbReference type="SAM" id="MobiDB-lite"/>
    </source>
</evidence>
<dbReference type="InterPro" id="IPR041726">
    <property type="entry name" value="ACAD10_11_N"/>
</dbReference>
<dbReference type="AlphaFoldDB" id="A0A3C1K8S4"/>
<dbReference type="InterPro" id="IPR002575">
    <property type="entry name" value="Aminoglycoside_PTrfase"/>
</dbReference>
<evidence type="ECO:0000259" key="2">
    <source>
        <dbReference type="Pfam" id="PF01636"/>
    </source>
</evidence>
<dbReference type="GO" id="GO:0016740">
    <property type="term" value="F:transferase activity"/>
    <property type="evidence" value="ECO:0007669"/>
    <property type="project" value="UniProtKB-KW"/>
</dbReference>
<dbReference type="EMBL" id="DMNG01000008">
    <property type="protein sequence ID" value="HAN23067.1"/>
    <property type="molecule type" value="Genomic_DNA"/>
</dbReference>
<dbReference type="SUPFAM" id="SSF56112">
    <property type="entry name" value="Protein kinase-like (PK-like)"/>
    <property type="match status" value="1"/>
</dbReference>
<accession>A0A3C1K8S4</accession>
<dbReference type="InterPro" id="IPR051678">
    <property type="entry name" value="AGP_Transferase"/>
</dbReference>
<sequence length="383" mass="40418">MPPTPRQRSRPSSAPKVPSTTSQRYSTTASPQVNSSTKRSRFSWPIPPGAPRSPSRATPMTQTEQIAAGLGELVGAEVRVTGMASVGAQRATFFIDILDDSTSTPAVAQVSASVLGSVPASAEAAMLRLADRAGVPVPNVIAVSDDLPGVGAPALVVSRIEGRTVPRHILRGLTDEAAGESLAHQCGEAFARLHTIGEAQAPASLPRLSHTAYVDDLEAKLDALDNVRPAVRAGLAWLRANPVPEAPITLVHADFRNGNMVVDDNGLAAVLDWELAQVADPMQDLAWMCLRTWRFGNDAKPVGGFGSVAALRSGYESAGGSWRDDAIHWWSVARCAWWAIGLAGQAAAFTSGLTDAIMLAASGRRVPELEYDLLRLIADGPTN</sequence>
<dbReference type="Proteomes" id="UP000257479">
    <property type="component" value="Unassembled WGS sequence"/>
</dbReference>
<dbReference type="InterPro" id="IPR011009">
    <property type="entry name" value="Kinase-like_dom_sf"/>
</dbReference>
<feature type="domain" description="Aminoglycoside phosphotransferase" evidence="2">
    <location>
        <begin position="117"/>
        <end position="309"/>
    </location>
</feature>
<dbReference type="CDD" id="cd05154">
    <property type="entry name" value="ACAD10_11_N-like"/>
    <property type="match status" value="1"/>
</dbReference>
<dbReference type="Gene3D" id="3.90.1200.10">
    <property type="match status" value="1"/>
</dbReference>
<evidence type="ECO:0000313" key="3">
    <source>
        <dbReference type="EMBL" id="HAN23067.1"/>
    </source>
</evidence>
<feature type="compositionally biased region" description="Polar residues" evidence="1">
    <location>
        <begin position="18"/>
        <end position="37"/>
    </location>
</feature>
<name>A0A3C1K8S4_9MICO</name>
<keyword evidence="3" id="KW-0808">Transferase</keyword>
<evidence type="ECO:0000313" key="4">
    <source>
        <dbReference type="Proteomes" id="UP000257479"/>
    </source>
</evidence>
<gene>
    <name evidence="3" type="ORF">DCP95_00640</name>
</gene>
<comment type="caution">
    <text evidence="3">The sequence shown here is derived from an EMBL/GenBank/DDBJ whole genome shotgun (WGS) entry which is preliminary data.</text>
</comment>
<feature type="region of interest" description="Disordered" evidence="1">
    <location>
        <begin position="1"/>
        <end position="61"/>
    </location>
</feature>